<reference evidence="6 7" key="1">
    <citation type="submission" date="2016-10" db="EMBL/GenBank/DDBJ databases">
        <authorList>
            <person name="de Groot N.N."/>
        </authorList>
    </citation>
    <scope>NUCLEOTIDE SEQUENCE [LARGE SCALE GENOMIC DNA]</scope>
    <source>
        <strain evidence="6 7">CGMCC 1.11030</strain>
    </source>
</reference>
<feature type="transmembrane region" description="Helical" evidence="4">
    <location>
        <begin position="314"/>
        <end position="337"/>
    </location>
</feature>
<gene>
    <name evidence="6" type="ORF">SAMN05216258_104268</name>
</gene>
<dbReference type="InterPro" id="IPR050327">
    <property type="entry name" value="Proton-linked_MCT"/>
</dbReference>
<feature type="transmembrane region" description="Helical" evidence="4">
    <location>
        <begin position="110"/>
        <end position="133"/>
    </location>
</feature>
<dbReference type="OrthoDB" id="9796632at2"/>
<feature type="transmembrane region" description="Helical" evidence="4">
    <location>
        <begin position="145"/>
        <end position="165"/>
    </location>
</feature>
<dbReference type="PANTHER" id="PTHR11360:SF290">
    <property type="entry name" value="MONOCARBOXYLATE MFS PERMEASE"/>
    <property type="match status" value="1"/>
</dbReference>
<organism evidence="6 7">
    <name type="scientific">Albimonas pacifica</name>
    <dbReference type="NCBI Taxonomy" id="1114924"/>
    <lineage>
        <taxon>Bacteria</taxon>
        <taxon>Pseudomonadati</taxon>
        <taxon>Pseudomonadota</taxon>
        <taxon>Alphaproteobacteria</taxon>
        <taxon>Rhodobacterales</taxon>
        <taxon>Paracoccaceae</taxon>
        <taxon>Albimonas</taxon>
    </lineage>
</organism>
<dbReference type="InterPro" id="IPR011701">
    <property type="entry name" value="MFS"/>
</dbReference>
<evidence type="ECO:0000313" key="6">
    <source>
        <dbReference type="EMBL" id="SFI10244.1"/>
    </source>
</evidence>
<sequence length="414" mass="42019">MPRPTEPSAAPGFALDGRASWIRLGISLLAAGVGGGAMWSIVVLLPAMEAEFGVDRGEASLAYSATMIGFALGSLGVGRSVDRFGIGPAMGVSALLAAAAYAGSAMTGDFLVLAGLQFLIGVGGAATFGPLVADISLWFGRRRGLAVAVVAAGNYLAGVIWPLVLAPLVELYGWREATWTLAAAMVLLLGPLSLLLHARVPAEAEGEAAAAAQAARRSAGFTPGGLQALLCIAGIACCLAMATPQIHVVAMCVDLGYGPTAGAGMLSLMLAGGIVSRLASGVIADRIGGAPTLLIGSVGQMISLALYLPFDGLVPLYVVSLIFGLSQGGVIPSYAIIVREMLPAREAGARVGLVIMATIFGMAAGGWMAGWIHDLSGSYKMAFLNGVAWNAVNIALISFLILKANNARTRAVAA</sequence>
<evidence type="ECO:0000259" key="5">
    <source>
        <dbReference type="PROSITE" id="PS50850"/>
    </source>
</evidence>
<keyword evidence="2 4" id="KW-1133">Transmembrane helix</keyword>
<feature type="transmembrane region" description="Helical" evidence="4">
    <location>
        <begin position="287"/>
        <end position="308"/>
    </location>
</feature>
<keyword evidence="3 4" id="KW-0472">Membrane</keyword>
<keyword evidence="7" id="KW-1185">Reference proteome</keyword>
<dbReference type="InterPro" id="IPR036259">
    <property type="entry name" value="MFS_trans_sf"/>
</dbReference>
<dbReference type="GO" id="GO:0022857">
    <property type="term" value="F:transmembrane transporter activity"/>
    <property type="evidence" value="ECO:0007669"/>
    <property type="project" value="InterPro"/>
</dbReference>
<feature type="transmembrane region" description="Helical" evidence="4">
    <location>
        <begin position="219"/>
        <end position="243"/>
    </location>
</feature>
<dbReference type="Gene3D" id="1.20.1250.20">
    <property type="entry name" value="MFS general substrate transporter like domains"/>
    <property type="match status" value="2"/>
</dbReference>
<evidence type="ECO:0000313" key="7">
    <source>
        <dbReference type="Proteomes" id="UP000199377"/>
    </source>
</evidence>
<dbReference type="STRING" id="1114924.SAMN05216258_104268"/>
<dbReference type="RefSeq" id="WP_092859560.1">
    <property type="nucleotide sequence ID" value="NZ_FOQH01000004.1"/>
</dbReference>
<keyword evidence="1 4" id="KW-0812">Transmembrane</keyword>
<dbReference type="AlphaFoldDB" id="A0A1I3FGB5"/>
<feature type="transmembrane region" description="Helical" evidence="4">
    <location>
        <begin position="255"/>
        <end position="275"/>
    </location>
</feature>
<accession>A0A1I3FGB5</accession>
<dbReference type="PROSITE" id="PS50850">
    <property type="entry name" value="MFS"/>
    <property type="match status" value="1"/>
</dbReference>
<feature type="transmembrane region" description="Helical" evidence="4">
    <location>
        <begin position="84"/>
        <end position="104"/>
    </location>
</feature>
<proteinExistence type="predicted"/>
<dbReference type="Pfam" id="PF07690">
    <property type="entry name" value="MFS_1"/>
    <property type="match status" value="1"/>
</dbReference>
<dbReference type="PANTHER" id="PTHR11360">
    <property type="entry name" value="MONOCARBOXYLATE TRANSPORTER"/>
    <property type="match status" value="1"/>
</dbReference>
<dbReference type="Proteomes" id="UP000199377">
    <property type="component" value="Unassembled WGS sequence"/>
</dbReference>
<dbReference type="InterPro" id="IPR020846">
    <property type="entry name" value="MFS_dom"/>
</dbReference>
<dbReference type="SUPFAM" id="SSF103473">
    <property type="entry name" value="MFS general substrate transporter"/>
    <property type="match status" value="1"/>
</dbReference>
<name>A0A1I3FGB5_9RHOB</name>
<evidence type="ECO:0000256" key="2">
    <source>
        <dbReference type="ARBA" id="ARBA00022989"/>
    </source>
</evidence>
<feature type="domain" description="Major facilitator superfamily (MFS) profile" evidence="5">
    <location>
        <begin position="20"/>
        <end position="405"/>
    </location>
</feature>
<feature type="transmembrane region" description="Helical" evidence="4">
    <location>
        <begin position="177"/>
        <end position="198"/>
    </location>
</feature>
<evidence type="ECO:0000256" key="3">
    <source>
        <dbReference type="ARBA" id="ARBA00023136"/>
    </source>
</evidence>
<feature type="transmembrane region" description="Helical" evidence="4">
    <location>
        <begin position="60"/>
        <end position="77"/>
    </location>
</feature>
<evidence type="ECO:0000256" key="1">
    <source>
        <dbReference type="ARBA" id="ARBA00022692"/>
    </source>
</evidence>
<dbReference type="EMBL" id="FOQH01000004">
    <property type="protein sequence ID" value="SFI10244.1"/>
    <property type="molecule type" value="Genomic_DNA"/>
</dbReference>
<protein>
    <submittedName>
        <fullName evidence="6">Sugar phosphate permease</fullName>
    </submittedName>
</protein>
<feature type="transmembrane region" description="Helical" evidence="4">
    <location>
        <begin position="21"/>
        <end position="48"/>
    </location>
</feature>
<feature type="transmembrane region" description="Helical" evidence="4">
    <location>
        <begin position="349"/>
        <end position="370"/>
    </location>
</feature>
<evidence type="ECO:0000256" key="4">
    <source>
        <dbReference type="SAM" id="Phobius"/>
    </source>
</evidence>
<feature type="transmembrane region" description="Helical" evidence="4">
    <location>
        <begin position="382"/>
        <end position="402"/>
    </location>
</feature>